<dbReference type="OrthoDB" id="272357at2759"/>
<dbReference type="KEGG" id="tng:GSTEN00033559G001"/>
<organism evidence="2">
    <name type="scientific">Tetraodon nigroviridis</name>
    <name type="common">Spotted green pufferfish</name>
    <name type="synonym">Chelonodon nigroviridis</name>
    <dbReference type="NCBI Taxonomy" id="99883"/>
    <lineage>
        <taxon>Eukaryota</taxon>
        <taxon>Metazoa</taxon>
        <taxon>Chordata</taxon>
        <taxon>Craniata</taxon>
        <taxon>Vertebrata</taxon>
        <taxon>Euteleostomi</taxon>
        <taxon>Actinopterygii</taxon>
        <taxon>Neopterygii</taxon>
        <taxon>Teleostei</taxon>
        <taxon>Neoteleostei</taxon>
        <taxon>Acanthomorphata</taxon>
        <taxon>Eupercaria</taxon>
        <taxon>Tetraodontiformes</taxon>
        <taxon>Tetradontoidea</taxon>
        <taxon>Tetraodontidae</taxon>
        <taxon>Tetraodon</taxon>
    </lineage>
</organism>
<sequence length="82" mass="9565">MLFHPFPYLLFSSPYRSFILGNLSQIGDAVSSVNPKKYHELDVQKTLKDNLSYKTLIEYPVLHVVLKDHWKEYPLKGSVTRI</sequence>
<reference evidence="2" key="2">
    <citation type="submission" date="2004-02" db="EMBL/GenBank/DDBJ databases">
        <authorList>
            <consortium name="Genoscope"/>
            <consortium name="Whitehead Institute Centre for Genome Research"/>
        </authorList>
    </citation>
    <scope>NUCLEOTIDE SEQUENCE</scope>
</reference>
<dbReference type="AlphaFoldDB" id="Q4RJ70"/>
<dbReference type="InterPro" id="IPR057721">
    <property type="entry name" value="BCD1_alpha/beta"/>
</dbReference>
<comment type="caution">
    <text evidence="2">The sequence shown here is derived from an EMBL/GenBank/DDBJ whole genome shotgun (WGS) entry which is preliminary data.</text>
</comment>
<dbReference type="Pfam" id="PF25790">
    <property type="entry name" value="BCD1"/>
    <property type="match status" value="1"/>
</dbReference>
<name>Q4RJ70_TETNG</name>
<reference evidence="2" key="1">
    <citation type="journal article" date="2004" name="Nature">
        <title>Genome duplication in the teleost fish Tetraodon nigroviridis reveals the early vertebrate proto-karyotype.</title>
        <authorList>
            <person name="Jaillon O."/>
            <person name="Aury J.-M."/>
            <person name="Brunet F."/>
            <person name="Petit J.-L."/>
            <person name="Stange-Thomann N."/>
            <person name="Mauceli E."/>
            <person name="Bouneau L."/>
            <person name="Fischer C."/>
            <person name="Ozouf-Costaz C."/>
            <person name="Bernot A."/>
            <person name="Nicaud S."/>
            <person name="Jaffe D."/>
            <person name="Fisher S."/>
            <person name="Lutfalla G."/>
            <person name="Dossat C."/>
            <person name="Segurens B."/>
            <person name="Dasilva C."/>
            <person name="Salanoubat M."/>
            <person name="Levy M."/>
            <person name="Boudet N."/>
            <person name="Castellano S."/>
            <person name="Anthouard V."/>
            <person name="Jubin C."/>
            <person name="Castelli V."/>
            <person name="Katinka M."/>
            <person name="Vacherie B."/>
            <person name="Biemont C."/>
            <person name="Skalli Z."/>
            <person name="Cattolico L."/>
            <person name="Poulain J."/>
            <person name="De Berardinis V."/>
            <person name="Cruaud C."/>
            <person name="Duprat S."/>
            <person name="Brottier P."/>
            <person name="Coutanceau J.-P."/>
            <person name="Gouzy J."/>
            <person name="Parra G."/>
            <person name="Lardier G."/>
            <person name="Chapple C."/>
            <person name="McKernan K.J."/>
            <person name="McEwan P."/>
            <person name="Bosak S."/>
            <person name="Kellis M."/>
            <person name="Volff J.-N."/>
            <person name="Guigo R."/>
            <person name="Zody M.C."/>
            <person name="Mesirov J."/>
            <person name="Lindblad-Toh K."/>
            <person name="Birren B."/>
            <person name="Nusbaum C."/>
            <person name="Kahn D."/>
            <person name="Robinson-Rechavi M."/>
            <person name="Laudet V."/>
            <person name="Schachter V."/>
            <person name="Quetier F."/>
            <person name="Saurin W."/>
            <person name="Scarpelli C."/>
            <person name="Wincker P."/>
            <person name="Lander E.S."/>
            <person name="Weissenbach J."/>
            <person name="Roest Crollius H."/>
        </authorList>
    </citation>
    <scope>NUCLEOTIDE SEQUENCE [LARGE SCALE GENOMIC DNA]</scope>
</reference>
<dbReference type="EMBL" id="CAAE01015039">
    <property type="protein sequence ID" value="CAG11562.1"/>
    <property type="molecule type" value="Genomic_DNA"/>
</dbReference>
<feature type="domain" description="BCD1 alpha/beta" evidence="1">
    <location>
        <begin position="33"/>
        <end position="74"/>
    </location>
</feature>
<accession>Q4RJ70</accession>
<protein>
    <submittedName>
        <fullName evidence="2">(spotted green pufferfish) hypothetical protein</fullName>
    </submittedName>
</protein>
<proteinExistence type="predicted"/>
<evidence type="ECO:0000313" key="2">
    <source>
        <dbReference type="EMBL" id="CAG11562.1"/>
    </source>
</evidence>
<gene>
    <name evidence="2" type="ORF">GSTENG00033559001</name>
</gene>
<evidence type="ECO:0000259" key="1">
    <source>
        <dbReference type="Pfam" id="PF25790"/>
    </source>
</evidence>